<comment type="caution">
    <text evidence="4">The sequence shown here is derived from an EMBL/GenBank/DDBJ whole genome shotgun (WGS) entry which is preliminary data.</text>
</comment>
<dbReference type="GO" id="GO:0016787">
    <property type="term" value="F:hydrolase activity"/>
    <property type="evidence" value="ECO:0007669"/>
    <property type="project" value="UniProtKB-KW"/>
</dbReference>
<evidence type="ECO:0000259" key="3">
    <source>
        <dbReference type="Pfam" id="PF07859"/>
    </source>
</evidence>
<feature type="domain" description="Alpha/beta hydrolase fold-3" evidence="3">
    <location>
        <begin position="150"/>
        <end position="265"/>
    </location>
</feature>
<accession>A0A4T0FS90</accession>
<dbReference type="InterPro" id="IPR050300">
    <property type="entry name" value="GDXG_lipolytic_enzyme"/>
</dbReference>
<protein>
    <recommendedName>
        <fullName evidence="3">Alpha/beta hydrolase fold-3 domain-containing protein</fullName>
    </recommendedName>
</protein>
<evidence type="ECO:0000313" key="4">
    <source>
        <dbReference type="EMBL" id="TIA91429.1"/>
    </source>
</evidence>
<dbReference type="InterPro" id="IPR029058">
    <property type="entry name" value="AB_hydrolase_fold"/>
</dbReference>
<dbReference type="PANTHER" id="PTHR48081:SF8">
    <property type="entry name" value="ALPHA_BETA HYDROLASE FOLD-3 DOMAIN-CONTAINING PROTEIN-RELATED"/>
    <property type="match status" value="1"/>
</dbReference>
<dbReference type="Proteomes" id="UP000310189">
    <property type="component" value="Unassembled WGS sequence"/>
</dbReference>
<dbReference type="SUPFAM" id="SSF53474">
    <property type="entry name" value="alpha/beta-Hydrolases"/>
    <property type="match status" value="1"/>
</dbReference>
<feature type="transmembrane region" description="Helical" evidence="2">
    <location>
        <begin position="12"/>
        <end position="37"/>
    </location>
</feature>
<dbReference type="AlphaFoldDB" id="A0A4T0FS90"/>
<dbReference type="Gene3D" id="3.40.50.1820">
    <property type="entry name" value="alpha/beta hydrolase"/>
    <property type="match status" value="1"/>
</dbReference>
<evidence type="ECO:0000256" key="2">
    <source>
        <dbReference type="SAM" id="Phobius"/>
    </source>
</evidence>
<reference evidence="4 5" key="1">
    <citation type="submission" date="2019-03" db="EMBL/GenBank/DDBJ databases">
        <title>Sequencing 23 genomes of Wallemia ichthyophaga.</title>
        <authorList>
            <person name="Gostincar C."/>
        </authorList>
    </citation>
    <scope>NUCLEOTIDE SEQUENCE [LARGE SCALE GENOMIC DNA]</scope>
    <source>
        <strain evidence="4 5">EXF-5753</strain>
    </source>
</reference>
<dbReference type="Pfam" id="PF07859">
    <property type="entry name" value="Abhydrolase_3"/>
    <property type="match status" value="1"/>
</dbReference>
<dbReference type="EMBL" id="SPNW01000012">
    <property type="protein sequence ID" value="TIA91429.1"/>
    <property type="molecule type" value="Genomic_DNA"/>
</dbReference>
<dbReference type="OrthoDB" id="2152029at2759"/>
<dbReference type="PANTHER" id="PTHR48081">
    <property type="entry name" value="AB HYDROLASE SUPERFAMILY PROTEIN C4A8.06C"/>
    <property type="match status" value="1"/>
</dbReference>
<keyword evidence="1" id="KW-0378">Hydrolase</keyword>
<keyword evidence="5" id="KW-1185">Reference proteome</keyword>
<keyword evidence="2" id="KW-1133">Transmembrane helix</keyword>
<gene>
    <name evidence="4" type="ORF">E3P99_01075</name>
</gene>
<organism evidence="4 5">
    <name type="scientific">Wallemia hederae</name>
    <dbReference type="NCBI Taxonomy" id="1540922"/>
    <lineage>
        <taxon>Eukaryota</taxon>
        <taxon>Fungi</taxon>
        <taxon>Dikarya</taxon>
        <taxon>Basidiomycota</taxon>
        <taxon>Wallemiomycotina</taxon>
        <taxon>Wallemiomycetes</taxon>
        <taxon>Wallemiales</taxon>
        <taxon>Wallemiaceae</taxon>
        <taxon>Wallemia</taxon>
    </lineage>
</organism>
<name>A0A4T0FS90_9BASI</name>
<evidence type="ECO:0000313" key="5">
    <source>
        <dbReference type="Proteomes" id="UP000310189"/>
    </source>
</evidence>
<keyword evidence="2" id="KW-0812">Transmembrane</keyword>
<evidence type="ECO:0000256" key="1">
    <source>
        <dbReference type="ARBA" id="ARBA00022801"/>
    </source>
</evidence>
<dbReference type="InterPro" id="IPR013094">
    <property type="entry name" value="AB_hydrolase_3"/>
</dbReference>
<keyword evidence="2" id="KW-0472">Membrane</keyword>
<sequence length="453" mass="51682">MRHPHLKYSGSVARVFYCAYMVSVALFLVPIHFVIFLSKNRRPRASWSLTQAISIKFLQRMHRMTELSNLSFHVNNPFSMGQHGKHTHFKFVKTLSTDKRIGVLDTDAEDMHTQVGTYIWPRHRHDKVYTEQEHLHTDPESGTLPLVGIAIHGGAYVHMSADEKCSTSIIPKRLMESGTFLEIHSVEYRLIHHSAFPGALLDVASVFDYLITERKVPPSRIVIIGDSAGGNLALALARFIRDERIQDTPAGLLLLSPWCDPSFSYPFDPSAQRRRPNAGVDYLMDTPVPRAIIIESFIGCTAGNGQGCPTCTQQQSRTFISKSLFKQRQDSQGRKSIRHSILPQHISVHSPYISPSSLHLKDEEDLFEHFPPSFVSYGTAERLEDEIKVLIERMERNKIELTVNVAKDGVHDLLILGHWDEKQRRGIWEDIFVWCDGLMHRQTEDRRVDSVKN</sequence>
<proteinExistence type="predicted"/>